<dbReference type="VEuPathDB" id="FungiDB:TSTA_112900"/>
<proteinExistence type="predicted"/>
<dbReference type="AlphaFoldDB" id="B8MAN6"/>
<dbReference type="HOGENOM" id="CLU_2639774_0_0_1"/>
<dbReference type="Proteomes" id="UP000001745">
    <property type="component" value="Unassembled WGS sequence"/>
</dbReference>
<reference evidence="3" key="1">
    <citation type="journal article" date="2015" name="Genome Announc.">
        <title>Genome sequence of the AIDS-associated pathogen Penicillium marneffei (ATCC18224) and its near taxonomic relative Talaromyces stipitatus (ATCC10500).</title>
        <authorList>
            <person name="Nierman W.C."/>
            <person name="Fedorova-Abrams N.D."/>
            <person name="Andrianopoulos A."/>
        </authorList>
    </citation>
    <scope>NUCLEOTIDE SEQUENCE [LARGE SCALE GENOMIC DNA]</scope>
    <source>
        <strain evidence="3">ATCC 10500 / CBS 375.48 / QM 6759 / NRRL 1006</strain>
    </source>
</reference>
<evidence type="ECO:0000313" key="3">
    <source>
        <dbReference type="Proteomes" id="UP000001745"/>
    </source>
</evidence>
<evidence type="ECO:0000313" key="2">
    <source>
        <dbReference type="EMBL" id="EED17460.1"/>
    </source>
</evidence>
<dbReference type="InParanoid" id="B8MAN6"/>
<dbReference type="GeneID" id="8105755"/>
<evidence type="ECO:0000256" key="1">
    <source>
        <dbReference type="SAM" id="MobiDB-lite"/>
    </source>
</evidence>
<organism evidence="2 3">
    <name type="scientific">Talaromyces stipitatus (strain ATCC 10500 / CBS 375.48 / QM 6759 / NRRL 1006)</name>
    <name type="common">Penicillium stipitatum</name>
    <dbReference type="NCBI Taxonomy" id="441959"/>
    <lineage>
        <taxon>Eukaryota</taxon>
        <taxon>Fungi</taxon>
        <taxon>Dikarya</taxon>
        <taxon>Ascomycota</taxon>
        <taxon>Pezizomycotina</taxon>
        <taxon>Eurotiomycetes</taxon>
        <taxon>Eurotiomycetidae</taxon>
        <taxon>Eurotiales</taxon>
        <taxon>Trichocomaceae</taxon>
        <taxon>Talaromyces</taxon>
        <taxon>Talaromyces sect. Talaromyces</taxon>
    </lineage>
</organism>
<feature type="compositionally biased region" description="Polar residues" evidence="1">
    <location>
        <begin position="13"/>
        <end position="32"/>
    </location>
</feature>
<dbReference type="RefSeq" id="XP_002481452.1">
    <property type="nucleotide sequence ID" value="XM_002481407.1"/>
</dbReference>
<sequence length="77" mass="8101">MSQKTGQDVDATFLTTDTSFIDNPPATVSSKATPKKRIVSSRGRGSSRGTASSRYATRGSGTARSRPSGLPRGRGNR</sequence>
<feature type="compositionally biased region" description="Low complexity" evidence="1">
    <location>
        <begin position="40"/>
        <end position="77"/>
    </location>
</feature>
<feature type="region of interest" description="Disordered" evidence="1">
    <location>
        <begin position="1"/>
        <end position="77"/>
    </location>
</feature>
<accession>B8MAN6</accession>
<dbReference type="EMBL" id="EQ962655">
    <property type="protein sequence ID" value="EED17460.1"/>
    <property type="molecule type" value="Genomic_DNA"/>
</dbReference>
<name>B8MAN6_TALSN</name>
<dbReference type="STRING" id="441959.B8MAN6"/>
<gene>
    <name evidence="2" type="ORF">TSTA_112900</name>
</gene>
<protein>
    <submittedName>
        <fullName evidence="2">Uncharacterized protein</fullName>
    </submittedName>
</protein>
<keyword evidence="3" id="KW-1185">Reference proteome</keyword>